<feature type="compositionally biased region" description="Low complexity" evidence="4">
    <location>
        <begin position="111"/>
        <end position="123"/>
    </location>
</feature>
<feature type="compositionally biased region" description="Polar residues" evidence="4">
    <location>
        <begin position="752"/>
        <end position="762"/>
    </location>
</feature>
<feature type="compositionally biased region" description="Acidic residues" evidence="4">
    <location>
        <begin position="970"/>
        <end position="981"/>
    </location>
</feature>
<feature type="compositionally biased region" description="Polar residues" evidence="4">
    <location>
        <begin position="61"/>
        <end position="78"/>
    </location>
</feature>
<evidence type="ECO:0000313" key="6">
    <source>
        <dbReference type="Proteomes" id="UP001234178"/>
    </source>
</evidence>
<feature type="compositionally biased region" description="Basic residues" evidence="4">
    <location>
        <begin position="95"/>
        <end position="105"/>
    </location>
</feature>
<evidence type="ECO:0008006" key="7">
    <source>
        <dbReference type="Google" id="ProtNLM"/>
    </source>
</evidence>
<evidence type="ECO:0000256" key="2">
    <source>
        <dbReference type="ARBA" id="ARBA00022553"/>
    </source>
</evidence>
<feature type="region of interest" description="Disordered" evidence="4">
    <location>
        <begin position="864"/>
        <end position="909"/>
    </location>
</feature>
<evidence type="ECO:0000256" key="1">
    <source>
        <dbReference type="ARBA" id="ARBA00004123"/>
    </source>
</evidence>
<feature type="region of interest" description="Disordered" evidence="4">
    <location>
        <begin position="934"/>
        <end position="982"/>
    </location>
</feature>
<feature type="region of interest" description="Disordered" evidence="4">
    <location>
        <begin position="143"/>
        <end position="181"/>
    </location>
</feature>
<feature type="region of interest" description="Disordered" evidence="4">
    <location>
        <begin position="748"/>
        <end position="828"/>
    </location>
</feature>
<protein>
    <recommendedName>
        <fullName evidence="7">Claspin</fullName>
    </recommendedName>
</protein>
<feature type="compositionally biased region" description="Low complexity" evidence="4">
    <location>
        <begin position="1121"/>
        <end position="1144"/>
    </location>
</feature>
<comment type="caution">
    <text evidence="5">The sequence shown here is derived from an EMBL/GenBank/DDBJ whole genome shotgun (WGS) entry which is preliminary data.</text>
</comment>
<keyword evidence="2" id="KW-0597">Phosphoprotein</keyword>
<accession>A0ABR0A769</accession>
<feature type="region of interest" description="Disordered" evidence="4">
    <location>
        <begin position="564"/>
        <end position="666"/>
    </location>
</feature>
<dbReference type="Proteomes" id="UP001234178">
    <property type="component" value="Unassembled WGS sequence"/>
</dbReference>
<feature type="compositionally biased region" description="Polar residues" evidence="4">
    <location>
        <begin position="1"/>
        <end position="13"/>
    </location>
</feature>
<sequence>MEGSSNSGTVTRESTMESDASIGKQSSMEGEDSEPDGVIFPTKSKKQRNFALLDSDDELSQKQTNNLREENSITSTLSPPHEKEFDNINASGEKKSKKKSRRSRIKPLWISEGSDNSSSEDTSSCLLKEDNVFHISNQVEHNLFNQSSQDTVSKKNLTSDSDDDIPRFQENLKKKSSQLSSDWCAIDESDASCEEDDSVKNEKNISKSFSNKIVKKKPSEKMQEIQRESQRMVRESSACLPYHKPKQRSLIEFLNRKRVSAGGTVTPRPKDVDSVVQVLEDRVKEIEEFFKSESEESQSENEIGDNFESLPPLRDHRHLLEQNEFAPANLVQVSTCPSKISNALDKIPCETEEFKIATVQCTTDSKVVLPEEETETVSNTIIHQVNSCSENSIDKTIVQSKDNGTKKLPKCVMGMDVPADSCQEDPISSYKEKVENVRRLSIAKISKPTLHGRPGEVLDFDLDTACTSDQKANVNDLIERFVQQATNTKKSPQKKDHQISIVHKVMNAEGQLELKKDILNVPVDNNSSERASAVRRQFLKDSLRQSISAKRAVDRIKKIENQQVEDEDFPLEDKLDSEPEEEILSDLSVTESEEEDGYDFERTKKVKKKKNTFVEEEAEDSDQDPEDQDHEDSFGYEENDEVKNKSVVQTSNQSDDQSNGFEPPLNFKVDAKKLDSCLDKSTSTLRSDVKPSLKEIGCSSSFEDLTPNLDMSDSAEEEDIIPKLKCTQNNETSNVEELLALCSGKFPDSLSGRDTQISSLTENADDESDEEVKPFARIIPMADEDDEEDGSSSALPKFVSENDADEPGTVPSFLEDEEKSLSKVKKRARVCLSDDEDETIDENHSFVEEEEMHEEEREFRGLTEFFEDEAELSGSEVGSGDEREDEMDDWEEEEGDKEDIDENEVREQVGRAHMKTMLDQDQRDVRLFQELFLEDGDLHSDGGGRQRQFRWKQADGENTEGDGARPKNQEDEEDDAAEEHDDLTWRKIRSDREKWLLQQKLQQETNKEVPLVMSRQTKMVKINTASKTINQITEGDSSAATANAKHSTHSKANIVTTVRRGSFLRRSEKDLSEIASLTKSVLPVQAPRVGSNFVFASITPERPVAEQNRKHKQDSSKCDSSKQNPAPAKKAKMSLSAKSIFSYF</sequence>
<organism evidence="5 6">
    <name type="scientific">Daphnia magna</name>
    <dbReference type="NCBI Taxonomy" id="35525"/>
    <lineage>
        <taxon>Eukaryota</taxon>
        <taxon>Metazoa</taxon>
        <taxon>Ecdysozoa</taxon>
        <taxon>Arthropoda</taxon>
        <taxon>Crustacea</taxon>
        <taxon>Branchiopoda</taxon>
        <taxon>Diplostraca</taxon>
        <taxon>Cladocera</taxon>
        <taxon>Anomopoda</taxon>
        <taxon>Daphniidae</taxon>
        <taxon>Daphnia</taxon>
    </lineage>
</organism>
<evidence type="ECO:0000256" key="4">
    <source>
        <dbReference type="SAM" id="MobiDB-lite"/>
    </source>
</evidence>
<feature type="region of interest" description="Disordered" evidence="4">
    <location>
        <begin position="1"/>
        <end position="123"/>
    </location>
</feature>
<keyword evidence="6" id="KW-1185">Reference proteome</keyword>
<dbReference type="PANTHER" id="PTHR14396:SF10">
    <property type="entry name" value="CLASPIN"/>
    <property type="match status" value="1"/>
</dbReference>
<evidence type="ECO:0000313" key="5">
    <source>
        <dbReference type="EMBL" id="KAK4020992.1"/>
    </source>
</evidence>
<feature type="compositionally biased region" description="Acidic residues" evidence="4">
    <location>
        <begin position="882"/>
        <end position="902"/>
    </location>
</feature>
<feature type="compositionally biased region" description="Acidic residues" evidence="4">
    <location>
        <begin position="614"/>
        <end position="640"/>
    </location>
</feature>
<feature type="compositionally biased region" description="Basic and acidic residues" evidence="4">
    <location>
        <begin position="164"/>
        <end position="173"/>
    </location>
</feature>
<comment type="subcellular location">
    <subcellularLocation>
        <location evidence="1">Nucleus</location>
    </subcellularLocation>
</comment>
<feature type="compositionally biased region" description="Polar residues" evidence="4">
    <location>
        <begin position="646"/>
        <end position="660"/>
    </location>
</feature>
<dbReference type="EMBL" id="JAOYFB010000036">
    <property type="protein sequence ID" value="KAK4020992.1"/>
    <property type="molecule type" value="Genomic_DNA"/>
</dbReference>
<dbReference type="InterPro" id="IPR024146">
    <property type="entry name" value="Claspin"/>
</dbReference>
<name>A0ABR0A769_9CRUS</name>
<feature type="compositionally biased region" description="Basic and acidic residues" evidence="4">
    <location>
        <begin position="1103"/>
        <end position="1120"/>
    </location>
</feature>
<evidence type="ECO:0000256" key="3">
    <source>
        <dbReference type="ARBA" id="ARBA00023242"/>
    </source>
</evidence>
<feature type="region of interest" description="Disordered" evidence="4">
    <location>
        <begin position="1100"/>
        <end position="1144"/>
    </location>
</feature>
<proteinExistence type="predicted"/>
<feature type="compositionally biased region" description="Polar residues" evidence="4">
    <location>
        <begin position="143"/>
        <end position="159"/>
    </location>
</feature>
<dbReference type="PANTHER" id="PTHR14396">
    <property type="entry name" value="CLASPIN"/>
    <property type="match status" value="1"/>
</dbReference>
<reference evidence="5 6" key="1">
    <citation type="journal article" date="2023" name="Nucleic Acids Res.">
        <title>The hologenome of Daphnia magna reveals possible DNA methylation and microbiome-mediated evolution of the host genome.</title>
        <authorList>
            <person name="Chaturvedi A."/>
            <person name="Li X."/>
            <person name="Dhandapani V."/>
            <person name="Marshall H."/>
            <person name="Kissane S."/>
            <person name="Cuenca-Cambronero M."/>
            <person name="Asole G."/>
            <person name="Calvet F."/>
            <person name="Ruiz-Romero M."/>
            <person name="Marangio P."/>
            <person name="Guigo R."/>
            <person name="Rago D."/>
            <person name="Mirbahai L."/>
            <person name="Eastwood N."/>
            <person name="Colbourne J.K."/>
            <person name="Zhou J."/>
            <person name="Mallon E."/>
            <person name="Orsini L."/>
        </authorList>
    </citation>
    <scope>NUCLEOTIDE SEQUENCE [LARGE SCALE GENOMIC DNA]</scope>
    <source>
        <strain evidence="5">LRV0_1</strain>
    </source>
</reference>
<gene>
    <name evidence="5" type="ORF">OUZ56_002926</name>
</gene>
<keyword evidence="3" id="KW-0539">Nucleus</keyword>